<evidence type="ECO:0000256" key="3">
    <source>
        <dbReference type="ARBA" id="ARBA00022452"/>
    </source>
</evidence>
<dbReference type="PROSITE" id="PS51257">
    <property type="entry name" value="PROKAR_LIPOPROTEIN"/>
    <property type="match status" value="1"/>
</dbReference>
<evidence type="ECO:0000259" key="11">
    <source>
        <dbReference type="Pfam" id="PF07715"/>
    </source>
</evidence>
<evidence type="ECO:0000256" key="2">
    <source>
        <dbReference type="ARBA" id="ARBA00022448"/>
    </source>
</evidence>
<dbReference type="Gene3D" id="2.170.130.10">
    <property type="entry name" value="TonB-dependent receptor, plug domain"/>
    <property type="match status" value="1"/>
</dbReference>
<evidence type="ECO:0000256" key="9">
    <source>
        <dbReference type="RuleBase" id="RU003357"/>
    </source>
</evidence>
<sequence length="796" mass="86768">MNFDNRYWLPIIAGALSCGGVVNAADVTKLEGVNVIGTTPIHGVGIEKNRVAAAVQTATSTDIEKSQALNIAEHLRYNFSSVTINEAVNNPYQPDVQYRGFTASPLLGLPQGLSVYVNGIRFNEPFGDTVNWDLLPEGSIDSINLFAGSNPVFGQNTLGGALSIKTKNGFDNAGSQVESSLGSDGRFNVEAQTGGNDGEFGYYVIGNYFEEDGWREHSPTEVQQALANLSWRGENGNIELTAAANNNTMIGNGAAPIDLLDTAGRESIYTQPDQTETRLSLLALSADTWLDDDTQLAGNFYYRRNKVNTLNGDDSDYEECDVNAANTTAVAPGTGIESLCEFEGEEGDPFDANDFEAIEFAGYDEADALEDINPSLDPDDLDGTLNTSETKMESLGLASQITFLNDWNGKENQLTLGGSYDYADIDFKSDTEFAVLRNDTAEDDRGVTGVGLYDAESSVRLETEVQNIGLFLTDTVALNDQLDLTFSGRYNYTRIKMEGIGENNLDLTGNHTFKRLNPAIGLAYQATEKVNYYGSYSESSRAPTPAELSCADPDDPCKLPNGFVSDPPLEQVVAKTFEAGVRGNTQGYGWSAGVFHTMNHDDIIFQNAGGLTSEGYFDNVGKTRRMGIELAAQKHYRNLNVALSYTYMDATFQTAFDSVSNNNPLGDTRSVEKGDNIPGLPQHNLKLVADWAVSPQLDLGAEVSYQSSQYYRGDEANENEKVDGFALLNLRGVYKLNKTVDLFARIDNVFDKEYETFGIYGESDEVLEDAYTGMDDHRFVGPGKPRSGVIGIRAKF</sequence>
<reference evidence="12 13" key="1">
    <citation type="submission" date="2024-03" db="EMBL/GenBank/DDBJ databases">
        <title>Community enrichment and isolation of bacterial strains for fucoidan degradation.</title>
        <authorList>
            <person name="Sichert A."/>
        </authorList>
    </citation>
    <scope>NUCLEOTIDE SEQUENCE [LARGE SCALE GENOMIC DNA]</scope>
    <source>
        <strain evidence="12 13">AS76</strain>
    </source>
</reference>
<evidence type="ECO:0000313" key="13">
    <source>
        <dbReference type="Proteomes" id="UP001449225"/>
    </source>
</evidence>
<dbReference type="InterPro" id="IPR012910">
    <property type="entry name" value="Plug_dom"/>
</dbReference>
<keyword evidence="3 8" id="KW-1134">Transmembrane beta strand</keyword>
<dbReference type="PANTHER" id="PTHR30069">
    <property type="entry name" value="TONB-DEPENDENT OUTER MEMBRANE RECEPTOR"/>
    <property type="match status" value="1"/>
</dbReference>
<dbReference type="InterPro" id="IPR037066">
    <property type="entry name" value="Plug_dom_sf"/>
</dbReference>
<protein>
    <submittedName>
        <fullName evidence="12">TonB-dependent receptor</fullName>
    </submittedName>
</protein>
<keyword evidence="2 8" id="KW-0813">Transport</keyword>
<keyword evidence="13" id="KW-1185">Reference proteome</keyword>
<dbReference type="InterPro" id="IPR000531">
    <property type="entry name" value="Beta-barrel_TonB"/>
</dbReference>
<dbReference type="Pfam" id="PF07715">
    <property type="entry name" value="Plug"/>
    <property type="match status" value="1"/>
</dbReference>
<comment type="similarity">
    <text evidence="8 9">Belongs to the TonB-dependent receptor family.</text>
</comment>
<dbReference type="InterPro" id="IPR039426">
    <property type="entry name" value="TonB-dep_rcpt-like"/>
</dbReference>
<keyword evidence="4 8" id="KW-0812">Transmembrane</keyword>
<feature type="domain" description="TonB-dependent receptor plug" evidence="11">
    <location>
        <begin position="48"/>
        <end position="161"/>
    </location>
</feature>
<keyword evidence="6 8" id="KW-0472">Membrane</keyword>
<dbReference type="PROSITE" id="PS52016">
    <property type="entry name" value="TONB_DEPENDENT_REC_3"/>
    <property type="match status" value="1"/>
</dbReference>
<evidence type="ECO:0000256" key="8">
    <source>
        <dbReference type="PROSITE-ProRule" id="PRU01360"/>
    </source>
</evidence>
<comment type="caution">
    <text evidence="12">The sequence shown here is derived from an EMBL/GenBank/DDBJ whole genome shotgun (WGS) entry which is preliminary data.</text>
</comment>
<dbReference type="Gene3D" id="2.40.170.20">
    <property type="entry name" value="TonB-dependent receptor, beta-barrel domain"/>
    <property type="match status" value="1"/>
</dbReference>
<dbReference type="RefSeq" id="WP_342854765.1">
    <property type="nucleotide sequence ID" value="NZ_JBBMRA010000013.1"/>
</dbReference>
<dbReference type="SUPFAM" id="SSF56935">
    <property type="entry name" value="Porins"/>
    <property type="match status" value="1"/>
</dbReference>
<dbReference type="PANTHER" id="PTHR30069:SF39">
    <property type="entry name" value="BLL6183 PROTEIN"/>
    <property type="match status" value="1"/>
</dbReference>
<dbReference type="EMBL" id="JBBMRA010000013">
    <property type="protein sequence ID" value="MEM5537360.1"/>
    <property type="molecule type" value="Genomic_DNA"/>
</dbReference>
<evidence type="ECO:0000313" key="12">
    <source>
        <dbReference type="EMBL" id="MEM5537360.1"/>
    </source>
</evidence>
<evidence type="ECO:0000256" key="6">
    <source>
        <dbReference type="ARBA" id="ARBA00023136"/>
    </source>
</evidence>
<organism evidence="12 13">
    <name type="scientific">Neptuniibacter pectenicola</name>
    <dbReference type="NCBI Taxonomy" id="1806669"/>
    <lineage>
        <taxon>Bacteria</taxon>
        <taxon>Pseudomonadati</taxon>
        <taxon>Pseudomonadota</taxon>
        <taxon>Gammaproteobacteria</taxon>
        <taxon>Oceanospirillales</taxon>
        <taxon>Oceanospirillaceae</taxon>
        <taxon>Neptuniibacter</taxon>
    </lineage>
</organism>
<dbReference type="Pfam" id="PF00593">
    <property type="entry name" value="TonB_dep_Rec_b-barrel"/>
    <property type="match status" value="1"/>
</dbReference>
<dbReference type="InterPro" id="IPR036942">
    <property type="entry name" value="Beta-barrel_TonB_sf"/>
</dbReference>
<evidence type="ECO:0000256" key="4">
    <source>
        <dbReference type="ARBA" id="ARBA00022692"/>
    </source>
</evidence>
<feature type="domain" description="TonB-dependent receptor-like beta-barrel" evidence="10">
    <location>
        <begin position="269"/>
        <end position="749"/>
    </location>
</feature>
<evidence type="ECO:0000256" key="7">
    <source>
        <dbReference type="ARBA" id="ARBA00023237"/>
    </source>
</evidence>
<keyword evidence="5 9" id="KW-0798">TonB box</keyword>
<gene>
    <name evidence="12" type="ORF">WNY58_13265</name>
</gene>
<evidence type="ECO:0000256" key="5">
    <source>
        <dbReference type="ARBA" id="ARBA00023077"/>
    </source>
</evidence>
<comment type="subcellular location">
    <subcellularLocation>
        <location evidence="1 8">Cell outer membrane</location>
        <topology evidence="1 8">Multi-pass membrane protein</topology>
    </subcellularLocation>
</comment>
<dbReference type="Proteomes" id="UP001449225">
    <property type="component" value="Unassembled WGS sequence"/>
</dbReference>
<evidence type="ECO:0000256" key="1">
    <source>
        <dbReference type="ARBA" id="ARBA00004571"/>
    </source>
</evidence>
<name>A0ABU9TUG9_9GAMM</name>
<keyword evidence="12" id="KW-0675">Receptor</keyword>
<keyword evidence="7 8" id="KW-0998">Cell outer membrane</keyword>
<accession>A0ABU9TUG9</accession>
<proteinExistence type="inferred from homology"/>
<evidence type="ECO:0000259" key="10">
    <source>
        <dbReference type="Pfam" id="PF00593"/>
    </source>
</evidence>